<dbReference type="PANTHER" id="PTHR16675">
    <property type="entry name" value="MHC CLASS I-RELATED"/>
    <property type="match status" value="1"/>
</dbReference>
<dbReference type="GO" id="GO:0009897">
    <property type="term" value="C:external side of plasma membrane"/>
    <property type="evidence" value="ECO:0007669"/>
    <property type="project" value="TreeGrafter"/>
</dbReference>
<organism evidence="5 6">
    <name type="scientific">Astyanax mexicanus</name>
    <name type="common">Blind cave fish</name>
    <name type="synonym">Astyanax fasciatus mexicanus</name>
    <dbReference type="NCBI Taxonomy" id="7994"/>
    <lineage>
        <taxon>Eukaryota</taxon>
        <taxon>Metazoa</taxon>
        <taxon>Chordata</taxon>
        <taxon>Craniata</taxon>
        <taxon>Vertebrata</taxon>
        <taxon>Euteleostomi</taxon>
        <taxon>Actinopterygii</taxon>
        <taxon>Neopterygii</taxon>
        <taxon>Teleostei</taxon>
        <taxon>Ostariophysi</taxon>
        <taxon>Characiformes</taxon>
        <taxon>Characoidei</taxon>
        <taxon>Acestrorhamphidae</taxon>
        <taxon>Acestrorhamphinae</taxon>
        <taxon>Astyanax</taxon>
    </lineage>
</organism>
<evidence type="ECO:0000256" key="3">
    <source>
        <dbReference type="RuleBase" id="RU004439"/>
    </source>
</evidence>
<dbReference type="GO" id="GO:0005615">
    <property type="term" value="C:extracellular space"/>
    <property type="evidence" value="ECO:0007669"/>
    <property type="project" value="TreeGrafter"/>
</dbReference>
<dbReference type="GO" id="GO:0006955">
    <property type="term" value="P:immune response"/>
    <property type="evidence" value="ECO:0007669"/>
    <property type="project" value="TreeGrafter"/>
</dbReference>
<dbReference type="InterPro" id="IPR011161">
    <property type="entry name" value="MHC_I-like_Ag-recog"/>
</dbReference>
<comment type="similarity">
    <text evidence="3">Belongs to the MHC class I family.</text>
</comment>
<evidence type="ECO:0000256" key="1">
    <source>
        <dbReference type="ARBA" id="ARBA00023180"/>
    </source>
</evidence>
<keyword evidence="2" id="KW-0393">Immunoglobulin domain</keyword>
<evidence type="ECO:0000313" key="5">
    <source>
        <dbReference type="Ensembl" id="ENSAMXP00005007790.1"/>
    </source>
</evidence>
<dbReference type="InterPro" id="IPR037055">
    <property type="entry name" value="MHC_I-like_Ag-recog_sf"/>
</dbReference>
<evidence type="ECO:0000259" key="4">
    <source>
        <dbReference type="Pfam" id="PF00129"/>
    </source>
</evidence>
<dbReference type="InterPro" id="IPR011162">
    <property type="entry name" value="MHC_I/II-like_Ag-recog"/>
</dbReference>
<evidence type="ECO:0000256" key="2">
    <source>
        <dbReference type="ARBA" id="ARBA00023319"/>
    </source>
</evidence>
<dbReference type="InterPro" id="IPR001039">
    <property type="entry name" value="MHC_I_a_a1/a2"/>
</dbReference>
<keyword evidence="1" id="KW-0325">Glycoprotein</keyword>
<dbReference type="Ensembl" id="ENSAMXT00005008761.1">
    <property type="protein sequence ID" value="ENSAMXP00005007790.1"/>
    <property type="gene ID" value="ENSAMXG00005004596.1"/>
</dbReference>
<sequence>MNRLLPEYLLTHSLQYFYTGVTGFNFPEFTAVGQMDGEPFVYYDSNIRKMIPKTEWIQKVVGDDPDYWDRNIQKLQVCMCARVRACMHVCAGLHTVQMMYGCELDDDQTERGYRQYGYDGEDFISLDLKAGTYDGSFQKRSILTLSPEELKNGDEYTCVVHHSSLKNGLVLLVSDRRILHGRIYSM</sequence>
<dbReference type="InterPro" id="IPR050208">
    <property type="entry name" value="MHC_class-I_related"/>
</dbReference>
<dbReference type="CDD" id="cd00098">
    <property type="entry name" value="IgC1"/>
    <property type="match status" value="1"/>
</dbReference>
<accession>A0A8B9H3N0</accession>
<feature type="domain" description="MHC class I-like antigen recognition-like" evidence="4">
    <location>
        <begin position="11"/>
        <end position="136"/>
    </location>
</feature>
<dbReference type="InterPro" id="IPR003006">
    <property type="entry name" value="Ig/MHC_CS"/>
</dbReference>
<protein>
    <recommendedName>
        <fullName evidence="4">MHC class I-like antigen recognition-like domain-containing protein</fullName>
    </recommendedName>
</protein>
<proteinExistence type="inferred from homology"/>
<name>A0A8B9H3N0_ASTMX</name>
<reference evidence="5" key="1">
    <citation type="submission" date="2025-08" db="UniProtKB">
        <authorList>
            <consortium name="Ensembl"/>
        </authorList>
    </citation>
    <scope>IDENTIFICATION</scope>
</reference>
<dbReference type="PANTHER" id="PTHR16675:SF237">
    <property type="entry name" value="MHC CLASS I ANTIGEN TRANSCRIPT VARIANT 1-RELATED"/>
    <property type="match status" value="1"/>
</dbReference>
<dbReference type="Gene3D" id="3.30.500.10">
    <property type="entry name" value="MHC class I-like antigen recognition-like"/>
    <property type="match status" value="1"/>
</dbReference>
<dbReference type="AlphaFoldDB" id="A0A8B9H3N0"/>
<dbReference type="PROSITE" id="PS00290">
    <property type="entry name" value="IG_MHC"/>
    <property type="match status" value="1"/>
</dbReference>
<evidence type="ECO:0000313" key="6">
    <source>
        <dbReference type="Proteomes" id="UP000694621"/>
    </source>
</evidence>
<dbReference type="SUPFAM" id="SSF54452">
    <property type="entry name" value="MHC antigen-recognition domain"/>
    <property type="match status" value="1"/>
</dbReference>
<dbReference type="Proteomes" id="UP000694621">
    <property type="component" value="Unplaced"/>
</dbReference>
<dbReference type="Pfam" id="PF00129">
    <property type="entry name" value="MHC_I"/>
    <property type="match status" value="1"/>
</dbReference>
<dbReference type="PRINTS" id="PR01638">
    <property type="entry name" value="MHCCLASSI"/>
</dbReference>